<dbReference type="EMBL" id="AKHW03005127">
    <property type="protein sequence ID" value="KYO27637.1"/>
    <property type="molecule type" value="Genomic_DNA"/>
</dbReference>
<comment type="caution">
    <text evidence="1">The sequence shown here is derived from an EMBL/GenBank/DDBJ whole genome shotgun (WGS) entry which is preliminary data.</text>
</comment>
<gene>
    <name evidence="1" type="ORF">Y1Q_0005203</name>
</gene>
<protein>
    <submittedName>
        <fullName evidence="1">Uncharacterized protein</fullName>
    </submittedName>
</protein>
<proteinExistence type="predicted"/>
<evidence type="ECO:0000313" key="1">
    <source>
        <dbReference type="EMBL" id="KYO27637.1"/>
    </source>
</evidence>
<dbReference type="Proteomes" id="UP000050525">
    <property type="component" value="Unassembled WGS sequence"/>
</dbReference>
<dbReference type="AlphaFoldDB" id="A0A151MT03"/>
<organism evidence="1 2">
    <name type="scientific">Alligator mississippiensis</name>
    <name type="common">American alligator</name>
    <dbReference type="NCBI Taxonomy" id="8496"/>
    <lineage>
        <taxon>Eukaryota</taxon>
        <taxon>Metazoa</taxon>
        <taxon>Chordata</taxon>
        <taxon>Craniata</taxon>
        <taxon>Vertebrata</taxon>
        <taxon>Euteleostomi</taxon>
        <taxon>Archelosauria</taxon>
        <taxon>Archosauria</taxon>
        <taxon>Crocodylia</taxon>
        <taxon>Alligatoridae</taxon>
        <taxon>Alligatorinae</taxon>
        <taxon>Alligator</taxon>
    </lineage>
</organism>
<reference evidence="1 2" key="1">
    <citation type="journal article" date="2012" name="Genome Biol.">
        <title>Sequencing three crocodilian genomes to illuminate the evolution of archosaurs and amniotes.</title>
        <authorList>
            <person name="St John J.A."/>
            <person name="Braun E.L."/>
            <person name="Isberg S.R."/>
            <person name="Miles L.G."/>
            <person name="Chong A.Y."/>
            <person name="Gongora J."/>
            <person name="Dalzell P."/>
            <person name="Moran C."/>
            <person name="Bed'hom B."/>
            <person name="Abzhanov A."/>
            <person name="Burgess S.C."/>
            <person name="Cooksey A.M."/>
            <person name="Castoe T.A."/>
            <person name="Crawford N.G."/>
            <person name="Densmore L.D."/>
            <person name="Drew J.C."/>
            <person name="Edwards S.V."/>
            <person name="Faircloth B.C."/>
            <person name="Fujita M.K."/>
            <person name="Greenwold M.J."/>
            <person name="Hoffmann F.G."/>
            <person name="Howard J.M."/>
            <person name="Iguchi T."/>
            <person name="Janes D.E."/>
            <person name="Khan S.Y."/>
            <person name="Kohno S."/>
            <person name="de Koning A.J."/>
            <person name="Lance S.L."/>
            <person name="McCarthy F.M."/>
            <person name="McCormack J.E."/>
            <person name="Merchant M.E."/>
            <person name="Peterson D.G."/>
            <person name="Pollock D.D."/>
            <person name="Pourmand N."/>
            <person name="Raney B.J."/>
            <person name="Roessler K.A."/>
            <person name="Sanford J.R."/>
            <person name="Sawyer R.H."/>
            <person name="Schmidt C.J."/>
            <person name="Triplett E.W."/>
            <person name="Tuberville T.D."/>
            <person name="Venegas-Anaya M."/>
            <person name="Howard J.T."/>
            <person name="Jarvis E.D."/>
            <person name="Guillette L.J.Jr."/>
            <person name="Glenn T.C."/>
            <person name="Green R.E."/>
            <person name="Ray D.A."/>
        </authorList>
    </citation>
    <scope>NUCLEOTIDE SEQUENCE [LARGE SCALE GENOMIC DNA]</scope>
    <source>
        <strain evidence="1">KSC_2009_1</strain>
    </source>
</reference>
<accession>A0A151MT03</accession>
<keyword evidence="2" id="KW-1185">Reference proteome</keyword>
<name>A0A151MT03_ALLMI</name>
<sequence length="93" mass="10540">MSFALNSLRCSFPEKPALISLTLGRLHSLRRGYQPCNFHLNQGLQSDAVFKLEHSSLSLLLQIVLFILVYFRNKRTVLAHPIQHSQGASKQAH</sequence>
<evidence type="ECO:0000313" key="2">
    <source>
        <dbReference type="Proteomes" id="UP000050525"/>
    </source>
</evidence>